<evidence type="ECO:0000313" key="6">
    <source>
        <dbReference type="EMBL" id="CAG8524021.1"/>
    </source>
</evidence>
<dbReference type="InterPro" id="IPR025662">
    <property type="entry name" value="Sigma_54_int_dom_ATP-bd_1"/>
</dbReference>
<evidence type="ECO:0000256" key="2">
    <source>
        <dbReference type="ARBA" id="ARBA00022771"/>
    </source>
</evidence>
<dbReference type="InterPro" id="IPR000306">
    <property type="entry name" value="Znf_FYVE"/>
</dbReference>
<dbReference type="InterPro" id="IPR017455">
    <property type="entry name" value="Znf_FYVE-rel"/>
</dbReference>
<dbReference type="PANTHER" id="PTHR32046">
    <property type="entry name" value="G DOMAIN-CONTAINING PROTEIN"/>
    <property type="match status" value="1"/>
</dbReference>
<dbReference type="SMART" id="SM00064">
    <property type="entry name" value="FYVE"/>
    <property type="match status" value="1"/>
</dbReference>
<dbReference type="InterPro" id="IPR058519">
    <property type="entry name" value="DUF8206"/>
</dbReference>
<dbReference type="InterPro" id="IPR013083">
    <property type="entry name" value="Znf_RING/FYVE/PHD"/>
</dbReference>
<dbReference type="InterPro" id="IPR027417">
    <property type="entry name" value="P-loop_NTPase"/>
</dbReference>
<sequence>MQITGAEYSNQLESASDETSIEFISVHEPYETSIEFISVHEPHEIFQSTLTENIETVENIHDISSTEIIGTVENIHDISSTEIIEPAENIETVENIHDLSSTEIIEPAENIHDISSTESFEGKWENDEDAKECRRCQKPFNALLRRRHHCRRCGQLVCYECSKERTISRDQIVTQSGNGKTGKSSHRICTSCYDLMNADHPEHVKPGVTELNILLLGETGVGKSTFINAFANYIKFKNLDEAVRGKMDTLIPSMFTIMDAYSEQKTVVVGQTDENELVTNKGMSCTQGCRSYKFRMDDNTEVRFIDTPGIGDTKGLSSDEKNFENILKYINQFDHLNGICIFLKSNSTRLTIMFRFCIQELLSHLHKDTRNNIVFCFTNCRGTFYGPGDTLPALNEQLLKTDVGIKTDQSTLYCFDNEAFKFLAAFKQRITFEETIKKIYAESWKVSADASDRLIQYFKSCTPHNIKDTISLNNARQIVMDLSKPLAEVCQNIQINIALADEKKEEIKRCDSVIADLKDKLYIPQIDLRLIQLNYPRTVCTSASCVKVLTVGETKMQKIDYVTHCHKRCYLQGVEFNVINNKALLGCRAMRRTNNCQVCGCSWNNHMHITYENEQVSVDKVDENIKLLINEKQSDQIIKEEYIIDLENRISQLKEEKRIINNIMITFALFLRQNAIAPFNDAYIDYLDHFINEEKIKKGANPTTYNNDVLNELETSRREYVEKMETIKDAIVTDNSSLTPISPEEINNLENQLYHLTISGQTLQMMKDETKRGYINAINYHEILHNSTSRFSIMQKMFSPSKLYKR</sequence>
<dbReference type="PANTHER" id="PTHR32046:SF11">
    <property type="entry name" value="IMMUNE-ASSOCIATED NUCLEOTIDE-BINDING PROTEIN 10-LIKE"/>
    <property type="match status" value="1"/>
</dbReference>
<dbReference type="Pfam" id="PF01363">
    <property type="entry name" value="FYVE"/>
    <property type="match status" value="1"/>
</dbReference>
<dbReference type="Gene3D" id="3.40.50.300">
    <property type="entry name" value="P-loop containing nucleotide triphosphate hydrolases"/>
    <property type="match status" value="1"/>
</dbReference>
<dbReference type="AlphaFoldDB" id="A0A9N9ACU4"/>
<evidence type="ECO:0000256" key="4">
    <source>
        <dbReference type="PROSITE-ProRule" id="PRU00091"/>
    </source>
</evidence>
<name>A0A9N9ACU4_9GLOM</name>
<accession>A0A9N9ACU4</accession>
<protein>
    <submittedName>
        <fullName evidence="6">15131_t:CDS:1</fullName>
    </submittedName>
</protein>
<dbReference type="SUPFAM" id="SSF52540">
    <property type="entry name" value="P-loop containing nucleoside triphosphate hydrolases"/>
    <property type="match status" value="1"/>
</dbReference>
<dbReference type="Proteomes" id="UP000789759">
    <property type="component" value="Unassembled WGS sequence"/>
</dbReference>
<dbReference type="GO" id="GO:0008270">
    <property type="term" value="F:zinc ion binding"/>
    <property type="evidence" value="ECO:0007669"/>
    <property type="project" value="UniProtKB-KW"/>
</dbReference>
<organism evidence="6 7">
    <name type="scientific">Cetraspora pellucida</name>
    <dbReference type="NCBI Taxonomy" id="1433469"/>
    <lineage>
        <taxon>Eukaryota</taxon>
        <taxon>Fungi</taxon>
        <taxon>Fungi incertae sedis</taxon>
        <taxon>Mucoromycota</taxon>
        <taxon>Glomeromycotina</taxon>
        <taxon>Glomeromycetes</taxon>
        <taxon>Diversisporales</taxon>
        <taxon>Gigasporaceae</taxon>
        <taxon>Cetraspora</taxon>
    </lineage>
</organism>
<proteinExistence type="predicted"/>
<comment type="caution">
    <text evidence="6">The sequence shown here is derived from an EMBL/GenBank/DDBJ whole genome shotgun (WGS) entry which is preliminary data.</text>
</comment>
<evidence type="ECO:0000313" key="7">
    <source>
        <dbReference type="Proteomes" id="UP000789759"/>
    </source>
</evidence>
<keyword evidence="1" id="KW-0479">Metal-binding</keyword>
<gene>
    <name evidence="6" type="ORF">CPELLU_LOCUS3526</name>
</gene>
<feature type="domain" description="FYVE-type" evidence="5">
    <location>
        <begin position="127"/>
        <end position="197"/>
    </location>
</feature>
<dbReference type="InterPro" id="IPR011011">
    <property type="entry name" value="Znf_FYVE_PHD"/>
</dbReference>
<evidence type="ECO:0000256" key="1">
    <source>
        <dbReference type="ARBA" id="ARBA00022723"/>
    </source>
</evidence>
<reference evidence="6" key="1">
    <citation type="submission" date="2021-06" db="EMBL/GenBank/DDBJ databases">
        <authorList>
            <person name="Kallberg Y."/>
            <person name="Tangrot J."/>
            <person name="Rosling A."/>
        </authorList>
    </citation>
    <scope>NUCLEOTIDE SEQUENCE</scope>
    <source>
        <strain evidence="6">FL966</strain>
    </source>
</reference>
<dbReference type="PROSITE" id="PS50178">
    <property type="entry name" value="ZF_FYVE"/>
    <property type="match status" value="1"/>
</dbReference>
<dbReference type="Pfam" id="PF26633">
    <property type="entry name" value="DUF8206"/>
    <property type="match status" value="1"/>
</dbReference>
<keyword evidence="3" id="KW-0862">Zinc</keyword>
<dbReference type="OrthoDB" id="8954335at2759"/>
<dbReference type="SUPFAM" id="SSF57903">
    <property type="entry name" value="FYVE/PHD zinc finger"/>
    <property type="match status" value="1"/>
</dbReference>
<dbReference type="Gene3D" id="3.30.40.10">
    <property type="entry name" value="Zinc/RING finger domain, C3HC4 (zinc finger)"/>
    <property type="match status" value="1"/>
</dbReference>
<evidence type="ECO:0000256" key="3">
    <source>
        <dbReference type="ARBA" id="ARBA00022833"/>
    </source>
</evidence>
<dbReference type="PROSITE" id="PS00675">
    <property type="entry name" value="SIGMA54_INTERACT_1"/>
    <property type="match status" value="1"/>
</dbReference>
<keyword evidence="7" id="KW-1185">Reference proteome</keyword>
<keyword evidence="2 4" id="KW-0863">Zinc-finger</keyword>
<dbReference type="EMBL" id="CAJVQA010001725">
    <property type="protein sequence ID" value="CAG8524021.1"/>
    <property type="molecule type" value="Genomic_DNA"/>
</dbReference>
<evidence type="ECO:0000259" key="5">
    <source>
        <dbReference type="PROSITE" id="PS50178"/>
    </source>
</evidence>